<reference evidence="5" key="1">
    <citation type="journal article" date="2019" name="bioRxiv">
        <title>The Genome of the Zebra Mussel, Dreissena polymorpha: A Resource for Invasive Species Research.</title>
        <authorList>
            <person name="McCartney M.A."/>
            <person name="Auch B."/>
            <person name="Kono T."/>
            <person name="Mallez S."/>
            <person name="Zhang Y."/>
            <person name="Obille A."/>
            <person name="Becker A."/>
            <person name="Abrahante J.E."/>
            <person name="Garbe J."/>
            <person name="Badalamenti J.P."/>
            <person name="Herman A."/>
            <person name="Mangelson H."/>
            <person name="Liachko I."/>
            <person name="Sullivan S."/>
            <person name="Sone E.D."/>
            <person name="Koren S."/>
            <person name="Silverstein K.A.T."/>
            <person name="Beckman K.B."/>
            <person name="Gohl D.M."/>
        </authorList>
    </citation>
    <scope>NUCLEOTIDE SEQUENCE</scope>
    <source>
        <strain evidence="5">Duluth1</strain>
        <tissue evidence="5">Whole animal</tissue>
    </source>
</reference>
<sequence>MKQDILDVHNSLRRNFAKGSEGAHAANMKALLWDDDLARQARIRLRLSCKFSNIPFFEISDNDNCSNIARVSNGNVTRDILTWYSEIKNNFYANEKPNGFCHPVENCSQATVVLNADFRYIGCSYKRRCTRTTGSFYCIYKNDIDEPPVEPLGTVGQFYTTGPPCTHCKHSTSFCDDGLCNCRKTCSSPHGHGILDRRTCSCMCHYGYGPNCDVPCENPSRHDFVDYDICEANENDITPEECNVDALLRLSCPKTCGLCRSPIFL</sequence>
<dbReference type="Pfam" id="PF00188">
    <property type="entry name" value="CAP"/>
    <property type="match status" value="1"/>
</dbReference>
<dbReference type="GO" id="GO:0005576">
    <property type="term" value="C:extracellular region"/>
    <property type="evidence" value="ECO:0007669"/>
    <property type="project" value="UniProtKB-SubCell"/>
</dbReference>
<reference evidence="5" key="2">
    <citation type="submission" date="2020-11" db="EMBL/GenBank/DDBJ databases">
        <authorList>
            <person name="McCartney M.A."/>
            <person name="Auch B."/>
            <person name="Kono T."/>
            <person name="Mallez S."/>
            <person name="Becker A."/>
            <person name="Gohl D.M."/>
            <person name="Silverstein K.A.T."/>
            <person name="Koren S."/>
            <person name="Bechman K.B."/>
            <person name="Herman A."/>
            <person name="Abrahante J.E."/>
            <person name="Garbe J."/>
        </authorList>
    </citation>
    <scope>NUCLEOTIDE SEQUENCE</scope>
    <source>
        <strain evidence="5">Duluth1</strain>
        <tissue evidence="5">Whole animal</tissue>
    </source>
</reference>
<evidence type="ECO:0000256" key="1">
    <source>
        <dbReference type="ARBA" id="ARBA00004613"/>
    </source>
</evidence>
<keyword evidence="2" id="KW-0964">Secreted</keyword>
<comment type="subcellular location">
    <subcellularLocation>
        <location evidence="1">Secreted</location>
    </subcellularLocation>
</comment>
<protein>
    <recommendedName>
        <fullName evidence="4">SCP domain-containing protein</fullName>
    </recommendedName>
</protein>
<evidence type="ECO:0000256" key="2">
    <source>
        <dbReference type="ARBA" id="ARBA00022525"/>
    </source>
</evidence>
<evidence type="ECO:0000256" key="3">
    <source>
        <dbReference type="ARBA" id="ARBA00022729"/>
    </source>
</evidence>
<dbReference type="AlphaFoldDB" id="A0A9D4IB21"/>
<dbReference type="InterPro" id="IPR014044">
    <property type="entry name" value="CAP_dom"/>
</dbReference>
<dbReference type="CDD" id="cd05380">
    <property type="entry name" value="CAP_euk"/>
    <property type="match status" value="1"/>
</dbReference>
<organism evidence="5 6">
    <name type="scientific">Dreissena polymorpha</name>
    <name type="common">Zebra mussel</name>
    <name type="synonym">Mytilus polymorpha</name>
    <dbReference type="NCBI Taxonomy" id="45954"/>
    <lineage>
        <taxon>Eukaryota</taxon>
        <taxon>Metazoa</taxon>
        <taxon>Spiralia</taxon>
        <taxon>Lophotrochozoa</taxon>
        <taxon>Mollusca</taxon>
        <taxon>Bivalvia</taxon>
        <taxon>Autobranchia</taxon>
        <taxon>Heteroconchia</taxon>
        <taxon>Euheterodonta</taxon>
        <taxon>Imparidentia</taxon>
        <taxon>Neoheterodontei</taxon>
        <taxon>Myida</taxon>
        <taxon>Dreissenoidea</taxon>
        <taxon>Dreissenidae</taxon>
        <taxon>Dreissena</taxon>
    </lineage>
</organism>
<dbReference type="Proteomes" id="UP000828390">
    <property type="component" value="Unassembled WGS sequence"/>
</dbReference>
<gene>
    <name evidence="5" type="ORF">DPMN_169900</name>
</gene>
<keyword evidence="3" id="KW-0732">Signal</keyword>
<dbReference type="Pfam" id="PF03128">
    <property type="entry name" value="CXCXC"/>
    <property type="match status" value="1"/>
</dbReference>
<evidence type="ECO:0000313" key="6">
    <source>
        <dbReference type="Proteomes" id="UP000828390"/>
    </source>
</evidence>
<keyword evidence="6" id="KW-1185">Reference proteome</keyword>
<name>A0A9D4IB21_DREPO</name>
<dbReference type="InterPro" id="IPR035940">
    <property type="entry name" value="CAP_sf"/>
</dbReference>
<dbReference type="SMART" id="SM00198">
    <property type="entry name" value="SCP"/>
    <property type="match status" value="1"/>
</dbReference>
<dbReference type="EMBL" id="JAIWYP010000009">
    <property type="protein sequence ID" value="KAH3768681.1"/>
    <property type="molecule type" value="Genomic_DNA"/>
</dbReference>
<dbReference type="SUPFAM" id="SSF55797">
    <property type="entry name" value="PR-1-like"/>
    <property type="match status" value="1"/>
</dbReference>
<dbReference type="InterPro" id="IPR004153">
    <property type="entry name" value="CXCXC_repeat"/>
</dbReference>
<dbReference type="Gene3D" id="3.40.33.10">
    <property type="entry name" value="CAP"/>
    <property type="match status" value="1"/>
</dbReference>
<feature type="domain" description="SCP" evidence="4">
    <location>
        <begin position="2"/>
        <end position="145"/>
    </location>
</feature>
<evidence type="ECO:0000313" key="5">
    <source>
        <dbReference type="EMBL" id="KAH3768681.1"/>
    </source>
</evidence>
<comment type="caution">
    <text evidence="5">The sequence shown here is derived from an EMBL/GenBank/DDBJ whole genome shotgun (WGS) entry which is preliminary data.</text>
</comment>
<evidence type="ECO:0000259" key="4">
    <source>
        <dbReference type="SMART" id="SM00198"/>
    </source>
</evidence>
<proteinExistence type="predicted"/>
<accession>A0A9D4IB21</accession>